<sequence length="111" mass="13302">MPKVDKRDTCLCMTYANIDLKVLVLFNAKILNYNSYQRLLQELCCDRYNEKCLSRDYQKCVNKIPSYKEFDNRKHISYKKWMSDKVDFIDPKSKKNRRAKLELPVRGLQIA</sequence>
<name>A0ABD2PDA7_9CUCU</name>
<reference evidence="1 2" key="1">
    <citation type="journal article" date="2021" name="BMC Biol.">
        <title>Horizontally acquired antibacterial genes associated with adaptive radiation of ladybird beetles.</title>
        <authorList>
            <person name="Li H.S."/>
            <person name="Tang X.F."/>
            <person name="Huang Y.H."/>
            <person name="Xu Z.Y."/>
            <person name="Chen M.L."/>
            <person name="Du X.Y."/>
            <person name="Qiu B.Y."/>
            <person name="Chen P.T."/>
            <person name="Zhang W."/>
            <person name="Slipinski A."/>
            <person name="Escalona H.E."/>
            <person name="Waterhouse R.M."/>
            <person name="Zwick A."/>
            <person name="Pang H."/>
        </authorList>
    </citation>
    <scope>NUCLEOTIDE SEQUENCE [LARGE SCALE GENOMIC DNA]</scope>
    <source>
        <strain evidence="1">SYSU2018</strain>
    </source>
</reference>
<accession>A0ABD2PDA7</accession>
<evidence type="ECO:0000313" key="1">
    <source>
        <dbReference type="EMBL" id="KAL3288869.1"/>
    </source>
</evidence>
<dbReference type="Proteomes" id="UP001516400">
    <property type="component" value="Unassembled WGS sequence"/>
</dbReference>
<protein>
    <submittedName>
        <fullName evidence="1">Uncharacterized protein</fullName>
    </submittedName>
</protein>
<dbReference type="AlphaFoldDB" id="A0ABD2PDA7"/>
<keyword evidence="2" id="KW-1185">Reference proteome</keyword>
<gene>
    <name evidence="1" type="ORF">HHI36_003315</name>
</gene>
<proteinExistence type="predicted"/>
<evidence type="ECO:0000313" key="2">
    <source>
        <dbReference type="Proteomes" id="UP001516400"/>
    </source>
</evidence>
<dbReference type="EMBL" id="JABFTP020000185">
    <property type="protein sequence ID" value="KAL3288869.1"/>
    <property type="molecule type" value="Genomic_DNA"/>
</dbReference>
<comment type="caution">
    <text evidence="1">The sequence shown here is derived from an EMBL/GenBank/DDBJ whole genome shotgun (WGS) entry which is preliminary data.</text>
</comment>
<organism evidence="1 2">
    <name type="scientific">Cryptolaemus montrouzieri</name>
    <dbReference type="NCBI Taxonomy" id="559131"/>
    <lineage>
        <taxon>Eukaryota</taxon>
        <taxon>Metazoa</taxon>
        <taxon>Ecdysozoa</taxon>
        <taxon>Arthropoda</taxon>
        <taxon>Hexapoda</taxon>
        <taxon>Insecta</taxon>
        <taxon>Pterygota</taxon>
        <taxon>Neoptera</taxon>
        <taxon>Endopterygota</taxon>
        <taxon>Coleoptera</taxon>
        <taxon>Polyphaga</taxon>
        <taxon>Cucujiformia</taxon>
        <taxon>Coccinelloidea</taxon>
        <taxon>Coccinellidae</taxon>
        <taxon>Scymninae</taxon>
        <taxon>Scymnini</taxon>
        <taxon>Cryptolaemus</taxon>
    </lineage>
</organism>